<accession>A0A433QUK6</accession>
<proteinExistence type="predicted"/>
<evidence type="ECO:0000313" key="2">
    <source>
        <dbReference type="EMBL" id="RUS33427.1"/>
    </source>
</evidence>
<feature type="region of interest" description="Disordered" evidence="1">
    <location>
        <begin position="1"/>
        <end position="35"/>
    </location>
</feature>
<dbReference type="EMBL" id="RBNJ01001225">
    <property type="protein sequence ID" value="RUS33427.1"/>
    <property type="molecule type" value="Genomic_DNA"/>
</dbReference>
<evidence type="ECO:0000256" key="1">
    <source>
        <dbReference type="SAM" id="MobiDB-lite"/>
    </source>
</evidence>
<protein>
    <submittedName>
        <fullName evidence="2">Uncharacterized protein</fullName>
    </submittedName>
</protein>
<keyword evidence="3" id="KW-1185">Reference proteome</keyword>
<reference evidence="2 3" key="1">
    <citation type="journal article" date="2018" name="New Phytol.">
        <title>Phylogenomics of Endogonaceae and evolution of mycorrhizas within Mucoromycota.</title>
        <authorList>
            <person name="Chang Y."/>
            <person name="Desiro A."/>
            <person name="Na H."/>
            <person name="Sandor L."/>
            <person name="Lipzen A."/>
            <person name="Clum A."/>
            <person name="Barry K."/>
            <person name="Grigoriev I.V."/>
            <person name="Martin F.M."/>
            <person name="Stajich J.E."/>
            <person name="Smith M.E."/>
            <person name="Bonito G."/>
            <person name="Spatafora J.W."/>
        </authorList>
    </citation>
    <scope>NUCLEOTIDE SEQUENCE [LARGE SCALE GENOMIC DNA]</scope>
    <source>
        <strain evidence="2 3">AD002</strain>
    </source>
</reference>
<dbReference type="Proteomes" id="UP000274822">
    <property type="component" value="Unassembled WGS sequence"/>
</dbReference>
<organism evidence="2 3">
    <name type="scientific">Jimgerdemannia flammicorona</name>
    <dbReference type="NCBI Taxonomy" id="994334"/>
    <lineage>
        <taxon>Eukaryota</taxon>
        <taxon>Fungi</taxon>
        <taxon>Fungi incertae sedis</taxon>
        <taxon>Mucoromycota</taxon>
        <taxon>Mucoromycotina</taxon>
        <taxon>Endogonomycetes</taxon>
        <taxon>Endogonales</taxon>
        <taxon>Endogonaceae</taxon>
        <taxon>Jimgerdemannia</taxon>
    </lineage>
</organism>
<evidence type="ECO:0000313" key="3">
    <source>
        <dbReference type="Proteomes" id="UP000274822"/>
    </source>
</evidence>
<comment type="caution">
    <text evidence="2">The sequence shown here is derived from an EMBL/GenBank/DDBJ whole genome shotgun (WGS) entry which is preliminary data.</text>
</comment>
<gene>
    <name evidence="2" type="ORF">BC938DRAFT_471759</name>
</gene>
<dbReference type="AlphaFoldDB" id="A0A433QUK6"/>
<name>A0A433QUK6_9FUNG</name>
<sequence>MHHPPFTGPTYWQLSGDQKPSMVDESSERIMPPKKGNLEGIQLVNSTTLLDDQAKQNDINYYDVSIMPLV</sequence>